<evidence type="ECO:0000256" key="5">
    <source>
        <dbReference type="ARBA" id="ARBA00023163"/>
    </source>
</evidence>
<dbReference type="Pfam" id="PF04542">
    <property type="entry name" value="Sigma70_r2"/>
    <property type="match status" value="1"/>
</dbReference>
<evidence type="ECO:0000259" key="8">
    <source>
        <dbReference type="Pfam" id="PF08281"/>
    </source>
</evidence>
<organism evidence="9 10">
    <name type="scientific">Chitinophaga arvensicola</name>
    <dbReference type="NCBI Taxonomy" id="29529"/>
    <lineage>
        <taxon>Bacteria</taxon>
        <taxon>Pseudomonadati</taxon>
        <taxon>Bacteroidota</taxon>
        <taxon>Chitinophagia</taxon>
        <taxon>Chitinophagales</taxon>
        <taxon>Chitinophagaceae</taxon>
        <taxon>Chitinophaga</taxon>
    </lineage>
</organism>
<dbReference type="Pfam" id="PF08281">
    <property type="entry name" value="Sigma70_r4_2"/>
    <property type="match status" value="1"/>
</dbReference>
<dbReference type="InterPro" id="IPR000838">
    <property type="entry name" value="RNA_pol_sigma70_ECF_CS"/>
</dbReference>
<proteinExistence type="inferred from homology"/>
<feature type="domain" description="RNA polymerase sigma factor 70 region 4 type 2" evidence="8">
    <location>
        <begin position="117"/>
        <end position="163"/>
    </location>
</feature>
<evidence type="ECO:0000256" key="3">
    <source>
        <dbReference type="ARBA" id="ARBA00023082"/>
    </source>
</evidence>
<comment type="similarity">
    <text evidence="1 6">Belongs to the sigma-70 factor family. ECF subfamily.</text>
</comment>
<dbReference type="InterPro" id="IPR014284">
    <property type="entry name" value="RNA_pol_sigma-70_dom"/>
</dbReference>
<feature type="domain" description="RNA polymerase sigma-70 region 2" evidence="7">
    <location>
        <begin position="14"/>
        <end position="79"/>
    </location>
</feature>
<dbReference type="GO" id="GO:0006352">
    <property type="term" value="P:DNA-templated transcription initiation"/>
    <property type="evidence" value="ECO:0007669"/>
    <property type="project" value="InterPro"/>
</dbReference>
<dbReference type="InterPro" id="IPR013324">
    <property type="entry name" value="RNA_pol_sigma_r3/r4-like"/>
</dbReference>
<dbReference type="PANTHER" id="PTHR43133:SF46">
    <property type="entry name" value="RNA POLYMERASE SIGMA-70 FACTOR ECF SUBFAMILY"/>
    <property type="match status" value="1"/>
</dbReference>
<keyword evidence="3 6" id="KW-0731">Sigma factor</keyword>
<accession>A0A1I0R3W0</accession>
<evidence type="ECO:0000256" key="4">
    <source>
        <dbReference type="ARBA" id="ARBA00023125"/>
    </source>
</evidence>
<dbReference type="NCBIfam" id="TIGR02937">
    <property type="entry name" value="sigma70-ECF"/>
    <property type="match status" value="1"/>
</dbReference>
<protein>
    <recommendedName>
        <fullName evidence="6">RNA polymerase sigma factor</fullName>
    </recommendedName>
</protein>
<keyword evidence="2 6" id="KW-0805">Transcription regulation</keyword>
<dbReference type="Proteomes" id="UP000199310">
    <property type="component" value="Unassembled WGS sequence"/>
</dbReference>
<keyword evidence="10" id="KW-1185">Reference proteome</keyword>
<dbReference type="InterPro" id="IPR036388">
    <property type="entry name" value="WH-like_DNA-bd_sf"/>
</dbReference>
<evidence type="ECO:0000259" key="7">
    <source>
        <dbReference type="Pfam" id="PF04542"/>
    </source>
</evidence>
<dbReference type="SUPFAM" id="SSF88946">
    <property type="entry name" value="Sigma2 domain of RNA polymerase sigma factors"/>
    <property type="match status" value="1"/>
</dbReference>
<evidence type="ECO:0000256" key="1">
    <source>
        <dbReference type="ARBA" id="ARBA00010641"/>
    </source>
</evidence>
<evidence type="ECO:0000256" key="2">
    <source>
        <dbReference type="ARBA" id="ARBA00023015"/>
    </source>
</evidence>
<keyword evidence="5 6" id="KW-0804">Transcription</keyword>
<dbReference type="Gene3D" id="1.10.1740.10">
    <property type="match status" value="1"/>
</dbReference>
<reference evidence="10" key="1">
    <citation type="submission" date="2016-10" db="EMBL/GenBank/DDBJ databases">
        <authorList>
            <person name="Varghese N."/>
            <person name="Submissions S."/>
        </authorList>
    </citation>
    <scope>NUCLEOTIDE SEQUENCE [LARGE SCALE GENOMIC DNA]</scope>
    <source>
        <strain evidence="10">DSM 3695</strain>
    </source>
</reference>
<dbReference type="STRING" id="29529.SAMN04488122_2180"/>
<evidence type="ECO:0000256" key="6">
    <source>
        <dbReference type="RuleBase" id="RU000716"/>
    </source>
</evidence>
<dbReference type="SUPFAM" id="SSF88659">
    <property type="entry name" value="Sigma3 and sigma4 domains of RNA polymerase sigma factors"/>
    <property type="match status" value="1"/>
</dbReference>
<dbReference type="AlphaFoldDB" id="A0A1I0R3W0"/>
<name>A0A1I0R3W0_9BACT</name>
<dbReference type="Gene3D" id="1.10.10.10">
    <property type="entry name" value="Winged helix-like DNA-binding domain superfamily/Winged helix DNA-binding domain"/>
    <property type="match status" value="1"/>
</dbReference>
<dbReference type="InterPro" id="IPR007627">
    <property type="entry name" value="RNA_pol_sigma70_r2"/>
</dbReference>
<dbReference type="PANTHER" id="PTHR43133">
    <property type="entry name" value="RNA POLYMERASE ECF-TYPE SIGMA FACTO"/>
    <property type="match status" value="1"/>
</dbReference>
<dbReference type="GO" id="GO:0016987">
    <property type="term" value="F:sigma factor activity"/>
    <property type="evidence" value="ECO:0007669"/>
    <property type="project" value="UniProtKB-KW"/>
</dbReference>
<keyword evidence="4 6" id="KW-0238">DNA-binding</keyword>
<dbReference type="InterPro" id="IPR013249">
    <property type="entry name" value="RNA_pol_sigma70_r4_t2"/>
</dbReference>
<dbReference type="PROSITE" id="PS01063">
    <property type="entry name" value="SIGMA70_ECF"/>
    <property type="match status" value="1"/>
</dbReference>
<sequence length="186" mass="21555">MRISEGDEKAFEALYRHYYGRLKPIVGKYMGDQVDADDILQQAFLKVWLNRETLPEIENIHAWIYKVAYREYLMGLRKKLSYEARLNRYSDTLHADHSQELPTDAAHLEDIRKHIGAVVSNLSPQRRMIYELSRNEGLKIAEIAEKLSLSTQTVKNVLFLVMKMIREHLVAAGYGPLTVIVLLKII</sequence>
<dbReference type="InterPro" id="IPR039425">
    <property type="entry name" value="RNA_pol_sigma-70-like"/>
</dbReference>
<evidence type="ECO:0000313" key="10">
    <source>
        <dbReference type="Proteomes" id="UP000199310"/>
    </source>
</evidence>
<evidence type="ECO:0000313" key="9">
    <source>
        <dbReference type="EMBL" id="SEW35078.1"/>
    </source>
</evidence>
<gene>
    <name evidence="9" type="ORF">SAMN04488122_2180</name>
</gene>
<dbReference type="EMBL" id="FOJG01000001">
    <property type="protein sequence ID" value="SEW35078.1"/>
    <property type="molecule type" value="Genomic_DNA"/>
</dbReference>
<dbReference type="GO" id="GO:0003677">
    <property type="term" value="F:DNA binding"/>
    <property type="evidence" value="ECO:0007669"/>
    <property type="project" value="UniProtKB-KW"/>
</dbReference>
<dbReference type="InterPro" id="IPR013325">
    <property type="entry name" value="RNA_pol_sigma_r2"/>
</dbReference>